<evidence type="ECO:0000313" key="1">
    <source>
        <dbReference type="EMBL" id="ARW58109.1"/>
    </source>
</evidence>
<dbReference type="RefSeq" id="YP_010092287.1">
    <property type="nucleotide sequence ID" value="NC_055728.1"/>
</dbReference>
<name>A0A1Z1LZ57_9CAUD</name>
<protein>
    <submittedName>
        <fullName evidence="1">Uncharacterized protein</fullName>
    </submittedName>
</protein>
<dbReference type="GeneID" id="65109850"/>
<reference evidence="1 2" key="1">
    <citation type="submission" date="2017-05" db="EMBL/GenBank/DDBJ databases">
        <title>Environmental T4-family bacteriophages evolve to escape abortive infection via multiple routes in a bacterial host employing #altruistic suicide# through Type III toxin-antitoxin systems.</title>
        <authorList>
            <person name="Chen B."/>
            <person name="Akusobi C."/>
            <person name="Fang X."/>
            <person name="Salmond G.P.C."/>
        </authorList>
    </citation>
    <scope>NUCLEOTIDE SEQUENCE [LARGE SCALE GENOMIC DNA]</scope>
</reference>
<organism evidence="1 2">
    <name type="scientific">Serratia phage X20</name>
    <dbReference type="NCBI Taxonomy" id="2006942"/>
    <lineage>
        <taxon>Viruses</taxon>
        <taxon>Duplodnaviria</taxon>
        <taxon>Heunggongvirae</taxon>
        <taxon>Uroviricota</taxon>
        <taxon>Caudoviricetes</taxon>
        <taxon>Pantevenvirales</taxon>
        <taxon>Straboviridae</taxon>
        <taxon>Tevenvirinae</taxon>
        <taxon>Winklervirus</taxon>
        <taxon>Winklervirus xtwenty</taxon>
    </lineage>
</organism>
<dbReference type="EMBL" id="MF036692">
    <property type="protein sequence ID" value="ARW58109.1"/>
    <property type="molecule type" value="Genomic_DNA"/>
</dbReference>
<dbReference type="Proteomes" id="UP000225074">
    <property type="component" value="Genome"/>
</dbReference>
<proteinExistence type="predicted"/>
<evidence type="ECO:0000313" key="2">
    <source>
        <dbReference type="Proteomes" id="UP000225074"/>
    </source>
</evidence>
<sequence>MVSADAARAWKSFQVTKEIFAPGKQPQMTVKKKSSVTDADVKALDKAWADVKAAYDKASKMSDVLLKKVQADNQGVEVHIRKTPDLYAVLQGLQMSRPSEDFSKRLAQITGFVGDVGRHYKKL</sequence>
<dbReference type="KEGG" id="vg:65109850"/>
<accession>A0A1Z1LZ57</accession>
<keyword evidence="2" id="KW-1185">Reference proteome</keyword>